<keyword evidence="5" id="KW-0418">Kinase</keyword>
<accession>A0A6J6CRV2</accession>
<dbReference type="GO" id="GO:0016301">
    <property type="term" value="F:kinase activity"/>
    <property type="evidence" value="ECO:0007669"/>
    <property type="project" value="UniProtKB-KW"/>
</dbReference>
<evidence type="ECO:0000256" key="4">
    <source>
        <dbReference type="ARBA" id="ARBA00022741"/>
    </source>
</evidence>
<evidence type="ECO:0000256" key="2">
    <source>
        <dbReference type="ARBA" id="ARBA00013253"/>
    </source>
</evidence>
<dbReference type="PROSITE" id="PS00794">
    <property type="entry name" value="HPPK"/>
    <property type="match status" value="1"/>
</dbReference>
<gene>
    <name evidence="9" type="ORF">UFOPK1506_00630</name>
</gene>
<evidence type="ECO:0000256" key="3">
    <source>
        <dbReference type="ARBA" id="ARBA00022679"/>
    </source>
</evidence>
<dbReference type="InterPro" id="IPR000550">
    <property type="entry name" value="Hppk"/>
</dbReference>
<evidence type="ECO:0000256" key="6">
    <source>
        <dbReference type="ARBA" id="ARBA00022840"/>
    </source>
</evidence>
<dbReference type="GO" id="GO:0046654">
    <property type="term" value="P:tetrahydrofolate biosynthetic process"/>
    <property type="evidence" value="ECO:0007669"/>
    <property type="project" value="UniProtKB-UniPathway"/>
</dbReference>
<dbReference type="GO" id="GO:0003848">
    <property type="term" value="F:2-amino-4-hydroxy-6-hydroxymethyldihydropteridine diphosphokinase activity"/>
    <property type="evidence" value="ECO:0007669"/>
    <property type="project" value="UniProtKB-EC"/>
</dbReference>
<dbReference type="SUPFAM" id="SSF55083">
    <property type="entry name" value="6-hydroxymethyl-7,8-dihydropterin pyrophosphokinase, HPPK"/>
    <property type="match status" value="1"/>
</dbReference>
<evidence type="ECO:0000259" key="8">
    <source>
        <dbReference type="PROSITE" id="PS00794"/>
    </source>
</evidence>
<comment type="pathway">
    <text evidence="1">Cofactor biosynthesis; tetrahydrofolate biosynthesis; 2-amino-4-hydroxy-6-hydroxymethyl-7,8-dihydropteridine diphosphate from 7,8-dihydroneopterin triphosphate: step 4/4.</text>
</comment>
<dbReference type="UniPathway" id="UPA00077">
    <property type="reaction ID" value="UER00155"/>
</dbReference>
<proteinExistence type="predicted"/>
<keyword evidence="7" id="KW-0289">Folate biosynthesis</keyword>
<dbReference type="NCBIfam" id="TIGR01498">
    <property type="entry name" value="folK"/>
    <property type="match status" value="1"/>
</dbReference>
<dbReference type="CDD" id="cd00483">
    <property type="entry name" value="HPPK"/>
    <property type="match status" value="1"/>
</dbReference>
<evidence type="ECO:0000313" key="9">
    <source>
        <dbReference type="EMBL" id="CAB4553935.1"/>
    </source>
</evidence>
<protein>
    <recommendedName>
        <fullName evidence="2">2-amino-4-hydroxy-6-hydroxymethyldihydropteridine diphosphokinase</fullName>
        <ecNumber evidence="2">2.7.6.3</ecNumber>
    </recommendedName>
</protein>
<reference evidence="9" key="1">
    <citation type="submission" date="2020-05" db="EMBL/GenBank/DDBJ databases">
        <authorList>
            <person name="Chiriac C."/>
            <person name="Salcher M."/>
            <person name="Ghai R."/>
            <person name="Kavagutti S V."/>
        </authorList>
    </citation>
    <scope>NUCLEOTIDE SEQUENCE</scope>
</reference>
<dbReference type="EC" id="2.7.6.3" evidence="2"/>
<dbReference type="InterPro" id="IPR035907">
    <property type="entry name" value="Hppk_sf"/>
</dbReference>
<keyword evidence="6" id="KW-0067">ATP-binding</keyword>
<feature type="domain" description="7,8-dihydro-6-hydroxymethylpterin-pyrophosphokinase" evidence="8">
    <location>
        <begin position="88"/>
        <end position="99"/>
    </location>
</feature>
<dbReference type="Gene3D" id="3.30.70.560">
    <property type="entry name" value="7,8-Dihydro-6-hydroxymethylpterin-pyrophosphokinase HPPK"/>
    <property type="match status" value="1"/>
</dbReference>
<dbReference type="Pfam" id="PF01288">
    <property type="entry name" value="HPPK"/>
    <property type="match status" value="1"/>
</dbReference>
<keyword evidence="4" id="KW-0547">Nucleotide-binding</keyword>
<evidence type="ECO:0000256" key="7">
    <source>
        <dbReference type="ARBA" id="ARBA00022909"/>
    </source>
</evidence>
<dbReference type="EMBL" id="CAEZSV010000098">
    <property type="protein sequence ID" value="CAB4553935.1"/>
    <property type="molecule type" value="Genomic_DNA"/>
</dbReference>
<dbReference type="GO" id="GO:0046656">
    <property type="term" value="P:folic acid biosynthetic process"/>
    <property type="evidence" value="ECO:0007669"/>
    <property type="project" value="UniProtKB-KW"/>
</dbReference>
<dbReference type="PANTHER" id="PTHR43071">
    <property type="entry name" value="2-AMINO-4-HYDROXY-6-HYDROXYMETHYLDIHYDROPTERIDINE PYROPHOSPHOKINASE"/>
    <property type="match status" value="1"/>
</dbReference>
<dbReference type="AlphaFoldDB" id="A0A6J6CRV2"/>
<dbReference type="GO" id="GO:0005524">
    <property type="term" value="F:ATP binding"/>
    <property type="evidence" value="ECO:0007669"/>
    <property type="project" value="UniProtKB-KW"/>
</dbReference>
<evidence type="ECO:0000256" key="1">
    <source>
        <dbReference type="ARBA" id="ARBA00005051"/>
    </source>
</evidence>
<sequence>MRAVLALGSNLGDRESILSAATEALNEVGEVVALSNFLSNRPVGGPPQPDYLNAVLILETQLEPEELLMVCQAIERVFGRTRDNDEVRWGPRTLDIDLITCDQLVHESEILTLPHPRAAMRTFVLAPWLEIDPDAYLPGAGPVAELLANL</sequence>
<keyword evidence="3" id="KW-0808">Transferase</keyword>
<organism evidence="9">
    <name type="scientific">freshwater metagenome</name>
    <dbReference type="NCBI Taxonomy" id="449393"/>
    <lineage>
        <taxon>unclassified sequences</taxon>
        <taxon>metagenomes</taxon>
        <taxon>ecological metagenomes</taxon>
    </lineage>
</organism>
<dbReference type="PANTHER" id="PTHR43071:SF1">
    <property type="entry name" value="2-AMINO-4-HYDROXY-6-HYDROXYMETHYLDIHYDROPTERIDINE PYROPHOSPHOKINASE"/>
    <property type="match status" value="1"/>
</dbReference>
<evidence type="ECO:0000256" key="5">
    <source>
        <dbReference type="ARBA" id="ARBA00022777"/>
    </source>
</evidence>
<name>A0A6J6CRV2_9ZZZZ</name>